<evidence type="ECO:0000256" key="19">
    <source>
        <dbReference type="ARBA" id="ARBA00044770"/>
    </source>
</evidence>
<dbReference type="Pfam" id="PF01098">
    <property type="entry name" value="FTSW_RODA_SPOVE"/>
    <property type="match status" value="1"/>
</dbReference>
<proteinExistence type="inferred from homology"/>
<dbReference type="NCBIfam" id="TIGR02614">
    <property type="entry name" value="ftsW"/>
    <property type="match status" value="1"/>
</dbReference>
<keyword evidence="4" id="KW-0132">Cell division</keyword>
<evidence type="ECO:0000256" key="14">
    <source>
        <dbReference type="ARBA" id="ARBA00032370"/>
    </source>
</evidence>
<dbReference type="PROSITE" id="PS00428">
    <property type="entry name" value="FTSW_RODA_SPOVE"/>
    <property type="match status" value="1"/>
</dbReference>
<evidence type="ECO:0000256" key="20">
    <source>
        <dbReference type="ARBA" id="ARBA00049902"/>
    </source>
</evidence>
<evidence type="ECO:0000256" key="16">
    <source>
        <dbReference type="ARBA" id="ARBA00038053"/>
    </source>
</evidence>
<evidence type="ECO:0000256" key="15">
    <source>
        <dbReference type="ARBA" id="ARBA00033270"/>
    </source>
</evidence>
<evidence type="ECO:0000256" key="10">
    <source>
        <dbReference type="ARBA" id="ARBA00022989"/>
    </source>
</evidence>
<evidence type="ECO:0000313" key="23">
    <source>
        <dbReference type="EMBL" id="MDO8107426.1"/>
    </source>
</evidence>
<evidence type="ECO:0000256" key="1">
    <source>
        <dbReference type="ARBA" id="ARBA00004651"/>
    </source>
</evidence>
<evidence type="ECO:0000256" key="7">
    <source>
        <dbReference type="ARBA" id="ARBA00022692"/>
    </source>
</evidence>
<keyword evidence="12" id="KW-0131">Cell cycle</keyword>
<evidence type="ECO:0000256" key="11">
    <source>
        <dbReference type="ARBA" id="ARBA00023136"/>
    </source>
</evidence>
<comment type="function">
    <text evidence="21">Peptidoglycan polymerase that is essential for cell division.</text>
</comment>
<keyword evidence="7 22" id="KW-0812">Transmembrane</keyword>
<keyword evidence="3" id="KW-1003">Cell membrane</keyword>
<name>A0ABT9DDF4_9CELL</name>
<keyword evidence="6" id="KW-0808">Transferase</keyword>
<feature type="transmembrane region" description="Helical" evidence="22">
    <location>
        <begin position="93"/>
        <end position="115"/>
    </location>
</feature>
<dbReference type="EMBL" id="JAUQYP010000001">
    <property type="protein sequence ID" value="MDO8107426.1"/>
    <property type="molecule type" value="Genomic_DNA"/>
</dbReference>
<accession>A0ABT9DDF4</accession>
<evidence type="ECO:0000256" key="18">
    <source>
        <dbReference type="ARBA" id="ARBA00041418"/>
    </source>
</evidence>
<organism evidence="23 24">
    <name type="scientific">Actinotalea lenta</name>
    <dbReference type="NCBI Taxonomy" id="3064654"/>
    <lineage>
        <taxon>Bacteria</taxon>
        <taxon>Bacillati</taxon>
        <taxon>Actinomycetota</taxon>
        <taxon>Actinomycetes</taxon>
        <taxon>Micrococcales</taxon>
        <taxon>Cellulomonadaceae</taxon>
        <taxon>Actinotalea</taxon>
    </lineage>
</organism>
<keyword evidence="13" id="KW-0961">Cell wall biogenesis/degradation</keyword>
<dbReference type="PANTHER" id="PTHR30474:SF2">
    <property type="entry name" value="PEPTIDOGLYCAN GLYCOSYLTRANSFERASE FTSW-RELATED"/>
    <property type="match status" value="1"/>
</dbReference>
<evidence type="ECO:0000256" key="4">
    <source>
        <dbReference type="ARBA" id="ARBA00022618"/>
    </source>
</evidence>
<comment type="caution">
    <text evidence="23">The sequence shown here is derived from an EMBL/GenBank/DDBJ whole genome shotgun (WGS) entry which is preliminary data.</text>
</comment>
<comment type="similarity">
    <text evidence="16">Belongs to the SEDS family. FtsW subfamily.</text>
</comment>
<dbReference type="PANTHER" id="PTHR30474">
    <property type="entry name" value="CELL CYCLE PROTEIN"/>
    <property type="match status" value="1"/>
</dbReference>
<evidence type="ECO:0000256" key="12">
    <source>
        <dbReference type="ARBA" id="ARBA00023306"/>
    </source>
</evidence>
<dbReference type="InterPro" id="IPR018365">
    <property type="entry name" value="Cell_cycle_FtsW-rel_CS"/>
</dbReference>
<gene>
    <name evidence="23" type="primary">ftsW</name>
    <name evidence="23" type="ORF">Q6348_09485</name>
</gene>
<keyword evidence="11 22" id="KW-0472">Membrane</keyword>
<dbReference type="InterPro" id="IPR013437">
    <property type="entry name" value="FtsW"/>
</dbReference>
<keyword evidence="5" id="KW-0328">Glycosyltransferase</keyword>
<evidence type="ECO:0000256" key="6">
    <source>
        <dbReference type="ARBA" id="ARBA00022679"/>
    </source>
</evidence>
<dbReference type="EC" id="2.4.99.28" evidence="19"/>
<keyword evidence="8" id="KW-0133">Cell shape</keyword>
<dbReference type="InterPro" id="IPR001182">
    <property type="entry name" value="FtsW/RodA"/>
</dbReference>
<dbReference type="Proteomes" id="UP001232536">
    <property type="component" value="Unassembled WGS sequence"/>
</dbReference>
<keyword evidence="9" id="KW-0573">Peptidoglycan synthesis</keyword>
<evidence type="ECO:0000256" key="9">
    <source>
        <dbReference type="ARBA" id="ARBA00022984"/>
    </source>
</evidence>
<feature type="transmembrane region" description="Helical" evidence="22">
    <location>
        <begin position="325"/>
        <end position="350"/>
    </location>
</feature>
<evidence type="ECO:0000256" key="2">
    <source>
        <dbReference type="ARBA" id="ARBA00004752"/>
    </source>
</evidence>
<protein>
    <recommendedName>
        <fullName evidence="17">Probable peptidoglycan glycosyltransferase FtsW</fullName>
        <ecNumber evidence="19">2.4.99.28</ecNumber>
    </recommendedName>
    <alternativeName>
        <fullName evidence="18">Cell division protein FtsW</fullName>
    </alternativeName>
    <alternativeName>
        <fullName evidence="15">Cell wall polymerase</fullName>
    </alternativeName>
    <alternativeName>
        <fullName evidence="14">Peptidoglycan polymerase</fullName>
    </alternativeName>
</protein>
<comment type="catalytic activity">
    <reaction evidence="20">
        <text>[GlcNAc-(1-&gt;4)-Mur2Ac(oyl-L-Ala-gamma-D-Glu-L-Lys-D-Ala-D-Ala)](n)-di-trans,octa-cis-undecaprenyl diphosphate + beta-D-GlcNAc-(1-&gt;4)-Mur2Ac(oyl-L-Ala-gamma-D-Glu-L-Lys-D-Ala-D-Ala)-di-trans,octa-cis-undecaprenyl diphosphate = [GlcNAc-(1-&gt;4)-Mur2Ac(oyl-L-Ala-gamma-D-Glu-L-Lys-D-Ala-D-Ala)](n+1)-di-trans,octa-cis-undecaprenyl diphosphate + di-trans,octa-cis-undecaprenyl diphosphate + H(+)</text>
        <dbReference type="Rhea" id="RHEA:23708"/>
        <dbReference type="Rhea" id="RHEA-COMP:9602"/>
        <dbReference type="Rhea" id="RHEA-COMP:9603"/>
        <dbReference type="ChEBI" id="CHEBI:15378"/>
        <dbReference type="ChEBI" id="CHEBI:58405"/>
        <dbReference type="ChEBI" id="CHEBI:60033"/>
        <dbReference type="ChEBI" id="CHEBI:78435"/>
        <dbReference type="EC" id="2.4.99.28"/>
    </reaction>
</comment>
<sequence length="420" mass="43678">MTATRGTDVELTPRAPGTWNGPVTSYYLLVGATGLLLSIGLVMVLSSSTVDSLNTTKGATAYAVFWDQARYALIGLPVAWLASRLPVRFYRAIAWPALGAGVLLQLLVFTGLGIAVNGNRNWIGLAGFRMQPSEVLKLALAVWLGSVLATKRALLHRWLHVLVPAVVGALGVVGLVVAGKDLGTALIIILLAAGALFIAGVPLRMFVVAGTLVGVVIVQLAQTSNRMARITALFSPHCDAMNQCYQTVRGLYALASGGLTGEGLGQSRQKWAGLPEAHNDFIFAVIGEELGLLGAVLVIVLFAVLAVAMVRVIRRHPDPFVQISTAGIATWILGQALINVGVVIGVFPVVGLPLPLVSAGGSALITTLVALGVVVSFARSEPGAPEALHARVGAVQRSLAVIGRARSPRTGAARGGGRRG</sequence>
<comment type="subcellular location">
    <subcellularLocation>
        <location evidence="1">Cell membrane</location>
        <topology evidence="1">Multi-pass membrane protein</topology>
    </subcellularLocation>
</comment>
<dbReference type="RefSeq" id="WP_304601051.1">
    <property type="nucleotide sequence ID" value="NZ_JAUQYO010000001.1"/>
</dbReference>
<evidence type="ECO:0000256" key="13">
    <source>
        <dbReference type="ARBA" id="ARBA00023316"/>
    </source>
</evidence>
<evidence type="ECO:0000256" key="8">
    <source>
        <dbReference type="ARBA" id="ARBA00022960"/>
    </source>
</evidence>
<evidence type="ECO:0000256" key="17">
    <source>
        <dbReference type="ARBA" id="ARBA00041185"/>
    </source>
</evidence>
<feature type="transmembrane region" description="Helical" evidence="22">
    <location>
        <begin position="185"/>
        <end position="218"/>
    </location>
</feature>
<feature type="transmembrane region" description="Helical" evidence="22">
    <location>
        <begin position="161"/>
        <end position="178"/>
    </location>
</feature>
<comment type="pathway">
    <text evidence="2">Cell wall biogenesis; peptidoglycan biosynthesis.</text>
</comment>
<evidence type="ECO:0000256" key="5">
    <source>
        <dbReference type="ARBA" id="ARBA00022676"/>
    </source>
</evidence>
<keyword evidence="10 22" id="KW-1133">Transmembrane helix</keyword>
<evidence type="ECO:0000313" key="24">
    <source>
        <dbReference type="Proteomes" id="UP001232536"/>
    </source>
</evidence>
<reference evidence="23 24" key="1">
    <citation type="submission" date="2023-07" db="EMBL/GenBank/DDBJ databases">
        <title>Description of novel actinomycetes strains, isolated from tidal flat sediment.</title>
        <authorList>
            <person name="Lu C."/>
        </authorList>
    </citation>
    <scope>NUCLEOTIDE SEQUENCE [LARGE SCALE GENOMIC DNA]</scope>
    <source>
        <strain evidence="23 24">SYSU T00b441</strain>
    </source>
</reference>
<feature type="transmembrane region" description="Helical" evidence="22">
    <location>
        <begin position="290"/>
        <end position="313"/>
    </location>
</feature>
<keyword evidence="24" id="KW-1185">Reference proteome</keyword>
<feature type="transmembrane region" description="Helical" evidence="22">
    <location>
        <begin position="356"/>
        <end position="378"/>
    </location>
</feature>
<evidence type="ECO:0000256" key="21">
    <source>
        <dbReference type="ARBA" id="ARBA00049966"/>
    </source>
</evidence>
<evidence type="ECO:0000256" key="3">
    <source>
        <dbReference type="ARBA" id="ARBA00022475"/>
    </source>
</evidence>
<evidence type="ECO:0000256" key="22">
    <source>
        <dbReference type="SAM" id="Phobius"/>
    </source>
</evidence>
<feature type="transmembrane region" description="Helical" evidence="22">
    <location>
        <begin position="26"/>
        <end position="47"/>
    </location>
</feature>